<evidence type="ECO:0000256" key="1">
    <source>
        <dbReference type="ARBA" id="ARBA00004871"/>
    </source>
</evidence>
<dbReference type="GO" id="GO:0009423">
    <property type="term" value="P:chorismate biosynthetic process"/>
    <property type="evidence" value="ECO:0007669"/>
    <property type="project" value="TreeGrafter"/>
</dbReference>
<dbReference type="InterPro" id="IPR013708">
    <property type="entry name" value="Shikimate_DH-bd_N"/>
</dbReference>
<comment type="pathway">
    <text evidence="1">Metabolic intermediate biosynthesis; chorismate biosynthesis; chorismate from D-erythrose 4-phosphate and phosphoenolpyruvate: step 4/7.</text>
</comment>
<dbReference type="GO" id="GO:0005829">
    <property type="term" value="C:cytosol"/>
    <property type="evidence" value="ECO:0007669"/>
    <property type="project" value="TreeGrafter"/>
</dbReference>
<dbReference type="GO" id="GO:0009073">
    <property type="term" value="P:aromatic amino acid family biosynthetic process"/>
    <property type="evidence" value="ECO:0007669"/>
    <property type="project" value="UniProtKB-KW"/>
</dbReference>
<keyword evidence="2" id="KW-0028">Amino-acid biosynthesis</keyword>
<dbReference type="Gene3D" id="3.40.50.10860">
    <property type="entry name" value="Leucine Dehydrogenase, chain A, domain 1"/>
    <property type="match status" value="1"/>
</dbReference>
<dbReference type="PANTHER" id="PTHR21089:SF1">
    <property type="entry name" value="BIFUNCTIONAL 3-DEHYDROQUINATE DEHYDRATASE_SHIKIMATE DEHYDROGENASE, CHLOROPLASTIC"/>
    <property type="match status" value="1"/>
</dbReference>
<name>A0A7U9XVT7_9MOLU</name>
<evidence type="ECO:0000313" key="4">
    <source>
        <dbReference type="EMBL" id="BCR35482.1"/>
    </source>
</evidence>
<dbReference type="GO" id="GO:0004764">
    <property type="term" value="F:shikimate 3-dehydrogenase (NADP+) activity"/>
    <property type="evidence" value="ECO:0007669"/>
    <property type="project" value="InterPro"/>
</dbReference>
<dbReference type="GO" id="GO:0050661">
    <property type="term" value="F:NADP binding"/>
    <property type="evidence" value="ECO:0007669"/>
    <property type="project" value="TreeGrafter"/>
</dbReference>
<keyword evidence="5" id="KW-1185">Reference proteome</keyword>
<dbReference type="GO" id="GO:0019632">
    <property type="term" value="P:shikimate metabolic process"/>
    <property type="evidence" value="ECO:0007669"/>
    <property type="project" value="TreeGrafter"/>
</dbReference>
<reference evidence="4" key="1">
    <citation type="submission" date="2021-01" db="EMBL/GenBank/DDBJ databases">
        <title>Draft genome sequence of Acholeplasmataceae bacterium strain Mahy22.</title>
        <authorList>
            <person name="Watanabe M."/>
            <person name="Kojima H."/>
            <person name="Fukui M."/>
        </authorList>
    </citation>
    <scope>NUCLEOTIDE SEQUENCE</scope>
    <source>
        <strain evidence="4">Mahy22</strain>
    </source>
</reference>
<dbReference type="RefSeq" id="WP_176240028.1">
    <property type="nucleotide sequence ID" value="NZ_AP024412.1"/>
</dbReference>
<gene>
    <name evidence="4" type="primary">aroE</name>
    <name evidence="4" type="ORF">MPAN_003750</name>
</gene>
<dbReference type="InterPro" id="IPR046346">
    <property type="entry name" value="Aminoacid_DH-like_N_sf"/>
</dbReference>
<dbReference type="SUPFAM" id="SSF51735">
    <property type="entry name" value="NAD(P)-binding Rossmann-fold domains"/>
    <property type="match status" value="1"/>
</dbReference>
<dbReference type="Gene3D" id="3.40.50.720">
    <property type="entry name" value="NAD(P)-binding Rossmann-like Domain"/>
    <property type="match status" value="1"/>
</dbReference>
<evidence type="ECO:0000313" key="5">
    <source>
        <dbReference type="Proteomes" id="UP000620133"/>
    </source>
</evidence>
<dbReference type="PANTHER" id="PTHR21089">
    <property type="entry name" value="SHIKIMATE DEHYDROGENASE"/>
    <property type="match status" value="1"/>
</dbReference>
<protein>
    <submittedName>
        <fullName evidence="4">Shikimate dehydrogenase (NADP(+))</fullName>
    </submittedName>
</protein>
<dbReference type="EMBL" id="AP024412">
    <property type="protein sequence ID" value="BCR35482.1"/>
    <property type="molecule type" value="Genomic_DNA"/>
</dbReference>
<dbReference type="Proteomes" id="UP000620133">
    <property type="component" value="Chromosome"/>
</dbReference>
<keyword evidence="2" id="KW-0057">Aromatic amino acid biosynthesis</keyword>
<dbReference type="KEGG" id="manr:MPAN_003750"/>
<dbReference type="InterPro" id="IPR036291">
    <property type="entry name" value="NAD(P)-bd_dom_sf"/>
</dbReference>
<sequence>MKRFGLIGHQISYSKSPNIHSFMSKQLNIEFTYDLLDISQSNLDMLIKQLKNGLYDGYNVTKPYKEVIMNYMDELTDEARRIGAVNTVYVKHNKIVGDNTDYQGFKGLIKKNKIKVKDKRIYILGTGGAAKAAYHVLKDLEAIPKFVTRDALKVNQETIMYKDIDLKDVDIYVQATPVGTYPYHKQSIIDKTLVKNKYVIDLVYRPVQTKILTYAKNGVNGVDMLMIQALESLSIWLDQEIKLTPTLYKKLKDVIINE</sequence>
<dbReference type="CDD" id="cd01065">
    <property type="entry name" value="NAD_bind_Shikimate_DH"/>
    <property type="match status" value="1"/>
</dbReference>
<evidence type="ECO:0000256" key="2">
    <source>
        <dbReference type="ARBA" id="ARBA00023141"/>
    </source>
</evidence>
<dbReference type="AlphaFoldDB" id="A0A7U9XVT7"/>
<proteinExistence type="predicted"/>
<organism evidence="4 5">
    <name type="scientific">Mariniplasma anaerobium</name>
    <dbReference type="NCBI Taxonomy" id="2735436"/>
    <lineage>
        <taxon>Bacteria</taxon>
        <taxon>Bacillati</taxon>
        <taxon>Mycoplasmatota</taxon>
        <taxon>Mollicutes</taxon>
        <taxon>Acholeplasmatales</taxon>
        <taxon>Acholeplasmataceae</taxon>
        <taxon>Mariniplasma</taxon>
    </lineage>
</organism>
<dbReference type="InterPro" id="IPR022893">
    <property type="entry name" value="Shikimate_DH_fam"/>
</dbReference>
<dbReference type="Pfam" id="PF08501">
    <property type="entry name" value="Shikimate_dh_N"/>
    <property type="match status" value="1"/>
</dbReference>
<dbReference type="SUPFAM" id="SSF53223">
    <property type="entry name" value="Aminoacid dehydrogenase-like, N-terminal domain"/>
    <property type="match status" value="1"/>
</dbReference>
<evidence type="ECO:0000259" key="3">
    <source>
        <dbReference type="Pfam" id="PF08501"/>
    </source>
</evidence>
<feature type="domain" description="Shikimate dehydrogenase substrate binding N-terminal" evidence="3">
    <location>
        <begin position="6"/>
        <end position="88"/>
    </location>
</feature>
<accession>A0A7U9XVT7</accession>